<organism evidence="5 6">
    <name type="scientific">Kocuria soli</name>
    <dbReference type="NCBI Taxonomy" id="2485125"/>
    <lineage>
        <taxon>Bacteria</taxon>
        <taxon>Bacillati</taxon>
        <taxon>Actinomycetota</taxon>
        <taxon>Actinomycetes</taxon>
        <taxon>Micrococcales</taxon>
        <taxon>Micrococcaceae</taxon>
        <taxon>Kocuria</taxon>
    </lineage>
</organism>
<dbReference type="InterPro" id="IPR018060">
    <property type="entry name" value="HTH_AraC"/>
</dbReference>
<accession>A0A3N3ZSC5</accession>
<feature type="domain" description="HTH araC/xylS-type" evidence="4">
    <location>
        <begin position="172"/>
        <end position="254"/>
    </location>
</feature>
<evidence type="ECO:0000259" key="4">
    <source>
        <dbReference type="PROSITE" id="PS01124"/>
    </source>
</evidence>
<name>A0A3N3ZSC5_9MICC</name>
<dbReference type="InterPro" id="IPR046532">
    <property type="entry name" value="DUF6597"/>
</dbReference>
<dbReference type="PANTHER" id="PTHR46796">
    <property type="entry name" value="HTH-TYPE TRANSCRIPTIONAL ACTIVATOR RHAS-RELATED"/>
    <property type="match status" value="1"/>
</dbReference>
<dbReference type="InterPro" id="IPR009057">
    <property type="entry name" value="Homeodomain-like_sf"/>
</dbReference>
<evidence type="ECO:0000256" key="2">
    <source>
        <dbReference type="ARBA" id="ARBA00023125"/>
    </source>
</evidence>
<dbReference type="PROSITE" id="PS01124">
    <property type="entry name" value="HTH_ARAC_FAMILY_2"/>
    <property type="match status" value="1"/>
</dbReference>
<dbReference type="InterPro" id="IPR050204">
    <property type="entry name" value="AraC_XylS_family_regulators"/>
</dbReference>
<dbReference type="Gene3D" id="1.10.10.60">
    <property type="entry name" value="Homeodomain-like"/>
    <property type="match status" value="1"/>
</dbReference>
<comment type="caution">
    <text evidence="5">The sequence shown here is derived from an EMBL/GenBank/DDBJ whole genome shotgun (WGS) entry which is preliminary data.</text>
</comment>
<keyword evidence="1" id="KW-0805">Transcription regulation</keyword>
<dbReference type="RefSeq" id="WP_123824435.1">
    <property type="nucleotide sequence ID" value="NZ_RKMF01000003.1"/>
</dbReference>
<sequence>MPSYRPQVPGPLRQYISRWEGYDYTLPDQLIHHGLPSTNMTLIFQFDHPVDAGWDLAATTQMWVLVAGLHTRPALIPTHGSQHGIQVSLTPLGSRAFLEMPIGALSGEIVSGAQAGQCLRETHERMSDLDWPSRFRFLTEYFMGRLSHTIDAPASPELQRAWHLLTHGSSATVDQAARETGWSRRHLLNRFRSEYGLTPSELRRLARFQEARRLAESGLPLATVAHTAGYADQAHLTREWSGFADVPPKVSLAEFPNVQEPLPGQ</sequence>
<evidence type="ECO:0000313" key="6">
    <source>
        <dbReference type="Proteomes" id="UP000270616"/>
    </source>
</evidence>
<dbReference type="EMBL" id="RKMF01000003">
    <property type="protein sequence ID" value="ROZ64334.1"/>
    <property type="molecule type" value="Genomic_DNA"/>
</dbReference>
<dbReference type="GO" id="GO:0043565">
    <property type="term" value="F:sequence-specific DNA binding"/>
    <property type="evidence" value="ECO:0007669"/>
    <property type="project" value="InterPro"/>
</dbReference>
<gene>
    <name evidence="5" type="ORF">EDL96_03505</name>
</gene>
<dbReference type="AlphaFoldDB" id="A0A3N3ZSC5"/>
<proteinExistence type="predicted"/>
<dbReference type="Pfam" id="PF12833">
    <property type="entry name" value="HTH_18"/>
    <property type="match status" value="1"/>
</dbReference>
<dbReference type="GO" id="GO:0003700">
    <property type="term" value="F:DNA-binding transcription factor activity"/>
    <property type="evidence" value="ECO:0007669"/>
    <property type="project" value="InterPro"/>
</dbReference>
<protein>
    <submittedName>
        <fullName evidence="5">AraC family transcriptional regulator</fullName>
    </submittedName>
</protein>
<keyword evidence="3" id="KW-0804">Transcription</keyword>
<reference evidence="5 6" key="1">
    <citation type="submission" date="2018-10" db="EMBL/GenBank/DDBJ databases">
        <title>Kocuria sp. M5W7-7, whole genome shotgun sequence.</title>
        <authorList>
            <person name="Tuo L."/>
        </authorList>
    </citation>
    <scope>NUCLEOTIDE SEQUENCE [LARGE SCALE GENOMIC DNA]</scope>
    <source>
        <strain evidence="5 6">M5W7-7</strain>
    </source>
</reference>
<keyword evidence="6" id="KW-1185">Reference proteome</keyword>
<dbReference type="PANTHER" id="PTHR46796:SF15">
    <property type="entry name" value="BLL1074 PROTEIN"/>
    <property type="match status" value="1"/>
</dbReference>
<dbReference type="SUPFAM" id="SSF46689">
    <property type="entry name" value="Homeodomain-like"/>
    <property type="match status" value="1"/>
</dbReference>
<dbReference type="Pfam" id="PF20240">
    <property type="entry name" value="DUF6597"/>
    <property type="match status" value="1"/>
</dbReference>
<dbReference type="Proteomes" id="UP000270616">
    <property type="component" value="Unassembled WGS sequence"/>
</dbReference>
<keyword evidence="2" id="KW-0238">DNA-binding</keyword>
<dbReference type="SMART" id="SM00342">
    <property type="entry name" value="HTH_ARAC"/>
    <property type="match status" value="1"/>
</dbReference>
<dbReference type="OrthoDB" id="5464689at2"/>
<evidence type="ECO:0000313" key="5">
    <source>
        <dbReference type="EMBL" id="ROZ64334.1"/>
    </source>
</evidence>
<evidence type="ECO:0000256" key="3">
    <source>
        <dbReference type="ARBA" id="ARBA00023163"/>
    </source>
</evidence>
<evidence type="ECO:0000256" key="1">
    <source>
        <dbReference type="ARBA" id="ARBA00023015"/>
    </source>
</evidence>